<dbReference type="Proteomes" id="UP000310200">
    <property type="component" value="Unassembled WGS sequence"/>
</dbReference>
<dbReference type="SMART" id="SM00179">
    <property type="entry name" value="EGF_CA"/>
    <property type="match status" value="6"/>
</dbReference>
<dbReference type="FunFam" id="2.10.25.10:FF:000434">
    <property type="entry name" value="Predicted protein"/>
    <property type="match status" value="1"/>
</dbReference>
<dbReference type="InterPro" id="IPR009030">
    <property type="entry name" value="Growth_fac_rcpt_cys_sf"/>
</dbReference>
<evidence type="ECO:0000256" key="2">
    <source>
        <dbReference type="ARBA" id="ARBA00022729"/>
    </source>
</evidence>
<dbReference type="Pfam" id="PF07699">
    <property type="entry name" value="Ephrin_rec_like"/>
    <property type="match status" value="2"/>
</dbReference>
<dbReference type="FunFam" id="2.10.50.10:FF:000018">
    <property type="entry name" value="Sushi, von Willebrand factor type A, EGF and pentraxin domain-containing 1"/>
    <property type="match status" value="1"/>
</dbReference>
<gene>
    <name evidence="15" type="ORF">DBV15_00331</name>
</gene>
<feature type="domain" description="Sushi" evidence="13">
    <location>
        <begin position="2303"/>
        <end position="2356"/>
    </location>
</feature>
<reference evidence="15 16" key="1">
    <citation type="journal article" date="2019" name="Philos. Trans. R. Soc. Lond., B, Biol. Sci.">
        <title>Ant behaviour and brain gene expression of defending hosts depend on the ecological success of the intruding social parasite.</title>
        <authorList>
            <person name="Kaur R."/>
            <person name="Stoldt M."/>
            <person name="Jongepier E."/>
            <person name="Feldmeyer B."/>
            <person name="Menzel F."/>
            <person name="Bornberg-Bauer E."/>
            <person name="Foitzik S."/>
        </authorList>
    </citation>
    <scope>NUCLEOTIDE SEQUENCE [LARGE SCALE GENOMIC DNA]</scope>
    <source>
        <tissue evidence="15">Whole body</tissue>
    </source>
</reference>
<dbReference type="EMBL" id="QBLH01000831">
    <property type="protein sequence ID" value="TGZ54028.1"/>
    <property type="molecule type" value="Genomic_DNA"/>
</dbReference>
<dbReference type="SMART" id="SM00159">
    <property type="entry name" value="PTX"/>
    <property type="match status" value="1"/>
</dbReference>
<dbReference type="GO" id="GO:0005509">
    <property type="term" value="F:calcium ion binding"/>
    <property type="evidence" value="ECO:0007669"/>
    <property type="project" value="InterPro"/>
</dbReference>
<feature type="domain" description="Sushi" evidence="13">
    <location>
        <begin position="1873"/>
        <end position="1957"/>
    </location>
</feature>
<feature type="domain" description="HYR" evidence="12">
    <location>
        <begin position="597"/>
        <end position="679"/>
    </location>
</feature>
<evidence type="ECO:0000259" key="10">
    <source>
        <dbReference type="PROSITE" id="PS50026"/>
    </source>
</evidence>
<dbReference type="GO" id="GO:0032991">
    <property type="term" value="C:protein-containing complex"/>
    <property type="evidence" value="ECO:0007669"/>
    <property type="project" value="UniProtKB-ARBA"/>
</dbReference>
<keyword evidence="2 9" id="KW-0732">Signal</keyword>
<feature type="signal peptide" evidence="9">
    <location>
        <begin position="1"/>
        <end position="29"/>
    </location>
</feature>
<feature type="domain" description="EGF-like" evidence="10">
    <location>
        <begin position="1248"/>
        <end position="1284"/>
    </location>
</feature>
<keyword evidence="3" id="KW-0677">Repeat</keyword>
<feature type="chain" id="PRO_5020382927" evidence="9">
    <location>
        <begin position="30"/>
        <end position="2381"/>
    </location>
</feature>
<dbReference type="Gene3D" id="2.10.70.10">
    <property type="entry name" value="Complement Module, domain 1"/>
    <property type="match status" value="11"/>
</dbReference>
<feature type="disulfide bond" evidence="7">
    <location>
        <begin position="1354"/>
        <end position="1363"/>
    </location>
</feature>
<dbReference type="PROSITE" id="PS50026">
    <property type="entry name" value="EGF_3"/>
    <property type="match status" value="5"/>
</dbReference>
<dbReference type="InterPro" id="IPR000436">
    <property type="entry name" value="Sushi_SCR_CCP_dom"/>
</dbReference>
<dbReference type="Gene3D" id="2.10.50.10">
    <property type="entry name" value="Tumor Necrosis Factor Receptor, subunit A, domain 2"/>
    <property type="match status" value="3"/>
</dbReference>
<feature type="disulfide bond" evidence="7">
    <location>
        <begin position="1274"/>
        <end position="1283"/>
    </location>
</feature>
<dbReference type="STRING" id="300112.A0A4S2L0S3"/>
<accession>A0A4S2L0S3</accession>
<comment type="caution">
    <text evidence="7">Lacks conserved residue(s) required for the propagation of feature annotation.</text>
</comment>
<feature type="domain" description="VWFA" evidence="11">
    <location>
        <begin position="100"/>
        <end position="281"/>
    </location>
</feature>
<evidence type="ECO:0000259" key="11">
    <source>
        <dbReference type="PROSITE" id="PS50234"/>
    </source>
</evidence>
<dbReference type="InterPro" id="IPR035976">
    <property type="entry name" value="Sushi/SCR/CCP_sf"/>
</dbReference>
<keyword evidence="5 7" id="KW-1015">Disulfide bond</keyword>
<comment type="caution">
    <text evidence="15">The sequence shown here is derived from an EMBL/GenBank/DDBJ whole genome shotgun (WGS) entry which is preliminary data.</text>
</comment>
<feature type="domain" description="Sushi" evidence="13">
    <location>
        <begin position="1638"/>
        <end position="1700"/>
    </location>
</feature>
<feature type="domain" description="Sushi" evidence="13">
    <location>
        <begin position="1989"/>
        <end position="2054"/>
    </location>
</feature>
<dbReference type="PROSITE" id="PS51828">
    <property type="entry name" value="PTX_2"/>
    <property type="match status" value="1"/>
</dbReference>
<evidence type="ECO:0000256" key="3">
    <source>
        <dbReference type="ARBA" id="ARBA00022737"/>
    </source>
</evidence>
<dbReference type="Gene3D" id="2.10.25.10">
    <property type="entry name" value="Laminin"/>
    <property type="match status" value="6"/>
</dbReference>
<feature type="domain" description="Sushi" evidence="13">
    <location>
        <begin position="532"/>
        <end position="598"/>
    </location>
</feature>
<feature type="disulfide bond" evidence="8">
    <location>
        <begin position="430"/>
        <end position="457"/>
    </location>
</feature>
<dbReference type="PANTHER" id="PTHR45656:SF4">
    <property type="entry name" value="PROTEIN CBR-CLEC-78"/>
    <property type="match status" value="1"/>
</dbReference>
<name>A0A4S2L0S3_9HYME</name>
<feature type="domain" description="Sushi" evidence="13">
    <location>
        <begin position="2175"/>
        <end position="2239"/>
    </location>
</feature>
<keyword evidence="6" id="KW-0325">Glycoprotein</keyword>
<evidence type="ECO:0000256" key="5">
    <source>
        <dbReference type="ARBA" id="ARBA00023157"/>
    </source>
</evidence>
<evidence type="ECO:0000256" key="6">
    <source>
        <dbReference type="ARBA" id="ARBA00023180"/>
    </source>
</evidence>
<feature type="disulfide bond" evidence="8">
    <location>
        <begin position="2273"/>
        <end position="2300"/>
    </location>
</feature>
<dbReference type="CDD" id="cd00185">
    <property type="entry name" value="TNFRSF"/>
    <property type="match status" value="1"/>
</dbReference>
<feature type="disulfide bond" evidence="7">
    <location>
        <begin position="1193"/>
        <end position="1202"/>
    </location>
</feature>
<dbReference type="SUPFAM" id="SSF57196">
    <property type="entry name" value="EGF/Laminin"/>
    <property type="match status" value="4"/>
</dbReference>
<dbReference type="SUPFAM" id="SSF49899">
    <property type="entry name" value="Concanavalin A-like lectins/glucanases"/>
    <property type="match status" value="1"/>
</dbReference>
<evidence type="ECO:0000259" key="14">
    <source>
        <dbReference type="PROSITE" id="PS51828"/>
    </source>
</evidence>
<feature type="domain" description="EGF-like" evidence="10">
    <location>
        <begin position="1205"/>
        <end position="1246"/>
    </location>
</feature>
<dbReference type="CDD" id="cd00033">
    <property type="entry name" value="CCP"/>
    <property type="match status" value="11"/>
</dbReference>
<dbReference type="InterPro" id="IPR002035">
    <property type="entry name" value="VWF_A"/>
</dbReference>
<dbReference type="Pfam" id="PF00084">
    <property type="entry name" value="Sushi"/>
    <property type="match status" value="10"/>
</dbReference>
<organism evidence="15 16">
    <name type="scientific">Temnothorax longispinosus</name>
    <dbReference type="NCBI Taxonomy" id="300112"/>
    <lineage>
        <taxon>Eukaryota</taxon>
        <taxon>Metazoa</taxon>
        <taxon>Ecdysozoa</taxon>
        <taxon>Arthropoda</taxon>
        <taxon>Hexapoda</taxon>
        <taxon>Insecta</taxon>
        <taxon>Pterygota</taxon>
        <taxon>Neoptera</taxon>
        <taxon>Endopterygota</taxon>
        <taxon>Hymenoptera</taxon>
        <taxon>Apocrita</taxon>
        <taxon>Aculeata</taxon>
        <taxon>Formicoidea</taxon>
        <taxon>Formicidae</taxon>
        <taxon>Myrmicinae</taxon>
        <taxon>Temnothorax</taxon>
    </lineage>
</organism>
<keyword evidence="8" id="KW-0768">Sushi</keyword>
<feature type="domain" description="Sushi" evidence="13">
    <location>
        <begin position="1747"/>
        <end position="1804"/>
    </location>
</feature>
<feature type="domain" description="Sushi" evidence="13">
    <location>
        <begin position="399"/>
        <end position="459"/>
    </location>
</feature>
<evidence type="ECO:0000256" key="8">
    <source>
        <dbReference type="PROSITE-ProRule" id="PRU00302"/>
    </source>
</evidence>
<dbReference type="PROSITE" id="PS50825">
    <property type="entry name" value="HYR"/>
    <property type="match status" value="2"/>
</dbReference>
<feature type="disulfide bond" evidence="8">
    <location>
        <begin position="502"/>
        <end position="529"/>
    </location>
</feature>
<dbReference type="PROSITE" id="PS01186">
    <property type="entry name" value="EGF_2"/>
    <property type="match status" value="3"/>
</dbReference>
<dbReference type="FunFam" id="2.60.120.200:FF:000012">
    <property type="entry name" value="neuronal pentraxin receptor"/>
    <property type="match status" value="1"/>
</dbReference>
<feature type="disulfide bond" evidence="8">
    <location>
        <begin position="2025"/>
        <end position="2052"/>
    </location>
</feature>
<feature type="domain" description="EGF-like" evidence="10">
    <location>
        <begin position="1167"/>
        <end position="1203"/>
    </location>
</feature>
<feature type="domain" description="EGF-like" evidence="10">
    <location>
        <begin position="1322"/>
        <end position="1364"/>
    </location>
</feature>
<feature type="domain" description="Sushi" evidence="13">
    <location>
        <begin position="1805"/>
        <end position="1872"/>
    </location>
</feature>
<dbReference type="PROSITE" id="PS50234">
    <property type="entry name" value="VWFA"/>
    <property type="match status" value="1"/>
</dbReference>
<dbReference type="CDD" id="cd00054">
    <property type="entry name" value="EGF_CA"/>
    <property type="match status" value="4"/>
</dbReference>
<evidence type="ECO:0000313" key="16">
    <source>
        <dbReference type="Proteomes" id="UP000310200"/>
    </source>
</evidence>
<dbReference type="InterPro" id="IPR001759">
    <property type="entry name" value="PTX_dom"/>
</dbReference>
<dbReference type="Pfam" id="PF00092">
    <property type="entry name" value="VWA"/>
    <property type="match status" value="1"/>
</dbReference>
<feature type="disulfide bond" evidence="7">
    <location>
        <begin position="1236"/>
        <end position="1245"/>
    </location>
</feature>
<dbReference type="PRINTS" id="PR00895">
    <property type="entry name" value="PENTAXIN"/>
</dbReference>
<evidence type="ECO:0000259" key="13">
    <source>
        <dbReference type="PROSITE" id="PS50923"/>
    </source>
</evidence>
<proteinExistence type="predicted"/>
<dbReference type="SMART" id="SM00327">
    <property type="entry name" value="VWA"/>
    <property type="match status" value="1"/>
</dbReference>
<evidence type="ECO:0000259" key="12">
    <source>
        <dbReference type="PROSITE" id="PS50825"/>
    </source>
</evidence>
<dbReference type="PROSITE" id="PS00022">
    <property type="entry name" value="EGF_1"/>
    <property type="match status" value="5"/>
</dbReference>
<feature type="domain" description="HYR" evidence="12">
    <location>
        <begin position="680"/>
        <end position="765"/>
    </location>
</feature>
<dbReference type="InterPro" id="IPR003410">
    <property type="entry name" value="HYR_dom"/>
</dbReference>
<dbReference type="InterPro" id="IPR000742">
    <property type="entry name" value="EGF"/>
</dbReference>
<feature type="domain" description="EGF-like" evidence="10">
    <location>
        <begin position="1366"/>
        <end position="1402"/>
    </location>
</feature>
<dbReference type="InterPro" id="IPR001881">
    <property type="entry name" value="EGF-like_Ca-bd_dom"/>
</dbReference>
<evidence type="ECO:0000256" key="1">
    <source>
        <dbReference type="ARBA" id="ARBA00022536"/>
    </source>
</evidence>
<dbReference type="SMART" id="SM00181">
    <property type="entry name" value="EGF"/>
    <property type="match status" value="7"/>
</dbReference>
<feature type="domain" description="Pentraxin (PTX)" evidence="14">
    <location>
        <begin position="1438"/>
        <end position="1637"/>
    </location>
</feature>
<keyword evidence="16" id="KW-1185">Reference proteome</keyword>
<dbReference type="CDD" id="cd01450">
    <property type="entry name" value="vWFA_subfamily_ECM"/>
    <property type="match status" value="1"/>
</dbReference>
<keyword evidence="4" id="KW-0106">Calcium</keyword>
<dbReference type="InterPro" id="IPR011641">
    <property type="entry name" value="Tyr-kin_ephrin_A/B_rcpt-like"/>
</dbReference>
<feature type="disulfide bond" evidence="8">
    <location>
        <begin position="1775"/>
        <end position="1802"/>
    </location>
</feature>
<dbReference type="Gene3D" id="2.60.120.200">
    <property type="match status" value="1"/>
</dbReference>
<dbReference type="InterPro" id="IPR036465">
    <property type="entry name" value="vWFA_dom_sf"/>
</dbReference>
<evidence type="ECO:0000256" key="4">
    <source>
        <dbReference type="ARBA" id="ARBA00022837"/>
    </source>
</evidence>
<dbReference type="FunFam" id="2.10.25.10:FF:000122">
    <property type="entry name" value="Protein crumbs homolog 2"/>
    <property type="match status" value="1"/>
</dbReference>
<dbReference type="PROSITE" id="PS50923">
    <property type="entry name" value="SUSHI"/>
    <property type="match status" value="11"/>
</dbReference>
<feature type="disulfide bond" evidence="7">
    <location>
        <begin position="1392"/>
        <end position="1401"/>
    </location>
</feature>
<dbReference type="SMART" id="SM01411">
    <property type="entry name" value="Ephrin_rec_like"/>
    <property type="match status" value="3"/>
</dbReference>
<sequence>MGFSRVLPLIVGVLSLFSIIAERVDDVDGESNGDLDIGISDNNVSSIFLGRNSNQTNGDQRYWYEHLDDADRMLKRKADILSRLFKMHIDQLRNKTEQVEMVFLVDASGSVGAENFRSELNFVTKLLSDFTVDATAARIALVTFGGRGNVYRNVDQISRHGPNDHKCYLLNKQFSNITYSGGGTYTRGALLEALAILEKGRETASKVVFLITDGFSNGGDPRPAADLLKNTGATVFTFGIRTGNVEELHDIASHPGYTHSYFLDSFAEFEALARRALHRDLKTGQYVALTLPTDCNGLCSDSTLNQTCCGDLATCTCGTATGHYACICPPGYFGSGLRGSCQPCPNGTYALGNTSGDSTAACVPCPDANHVVVKVPATSVVDCVCASGFTTDGHKCEAITCPKLRIPENGYLVKASACSNVVHAACGVRCRIGFHLTGDSIRLCGKNGTWSGNEPQCLLKTCPALRAPTHGRVKCEHDEDYQHQFEENSTVYPIDTRCQFRCDVGYQLRGSKVRNCLPLSRWDGLKVTCKAVKCEPLPQIANGDVTPEMCTGPAKVPFATNCTIVCDEGFVLEGPTSRSCTGRTGIWSQRHSVNRCVDKTPPSMECPAEIVEETAKGQSYAYVNWTVPVVTDNADESPILWTKPHVVLPWKAKIGTRVVVYVAQDASGNKARCKFKIKVLDREPPTIENCVDDPPTFYTDLDSGLANVTWDEPVFYDNSRISVNVNQSHQPGKDLFPIGRTKIFYNATDKYGNRASCVLNITVEDVCKSLRAPVNGRLNCSSSGDRETRCVVACEDGYDFAIEPKNLDIVNDELLLRCNLSGHTWENNHLLECSETQTPKTVSQDGNVILQGNGSEICDNQTVLRELSEHVANDLKLKLLGMCDNDIECNLISFDPKCEDDLSSSKNFEDNLIRRRRFQPEYERTRSTDISRNTETIMFEKLKRAARLSLDSNKNNTRSNKRKRDRIEIKFKFIGKIIEENFENPKRGVQKLRERIDAMAQMGKLDLLDNRTNQEIARLALNLHLVFKEPQDLCDPGSVLKRHSCVKCPAGTFYNSSTRTCQPCPYGQYQNETASLTCVPCPEYTFTKRMHAKSLNNCIPVCRPGYYSRRKRYHGLRVGMEPCFMCDIGFYQPNYGQIQCLPCPSSATTERRGSTDVNDCLPIRDEEIDDCRTDPCVNGGQCLRDESGYVCECREYYVGSRCEGFKDPCGSSPCLNEGVCETQQHPDNSVTYECACKSSYTGANCEIYVDECATNPCQNGGRCVSTESDFACECRDGFEGQFCEVPMDHCEFTPCEEGSACRTVNGTWQCLCKSGFLGRHCNLLPCDWLPCHANAICVNLQEENATRRSYRCDCPDGYTGEDCATKIDRCESSPCLNNGRCISHVHDYVCECPVPFTGHDCETGKLKLQLWNILFVNFFFLKLEYLLRTVLTVAELSSDYVMHFTKSGTTDYVAVKGPARDLLQLSVCLWLQSMDTFNYGTVLSYATTFHDNAFTLTDYNGLVLYVNGEKVVTDVKINDGNWHFLCVTWESERGSWRVSVDGILKDSGVGLAQGTVVRANGSFVIGQEQDRMGGGFSESEAFLGMLGLLDMWDVFLDDSDVTKLWNTCEKYHGNLMAWAQMQQYIQGDVAILASPFCRDCPLPVVPFKGNIKVSEDLSEVTYYCDNGYMIRFGGEEHRSLGRKCLKHGQWEGYDTPICTSKFRSPPVIVLQRFKEEGQNGHCSSIINWNRFDLTARLKIPVSLFEEIKCGFPGYFPRGRIHGDSYSFEDEIHYSCAEGYELHGNPHRICNSDGRWIGLPPLCIGTTCKNLLAPENGDIEYILEENERDDVTIIQAGQQLEFKCNPGYRLTGERYLTCLETGVWDHKRPSCTPYGCPPPRQIEHGYIVPPNSDRIPARDPEGNMIDDPSERTYRYGDIVGFFCHRGYKFRGNHNLLTEFKLQCSVNGTWTGFVPDCISRTCSRPNRVANARIFLRKEDNVTVEIPIEGDDATLEPDRRETRRNESDAANGISLETFVSGVEITVVCDLGYELIGDRVRTCTEEERWSSTFASCEPRNCSVADHPIFKFFKRLENETALENSYADATLLEKWYSEENVTRAYKDFEILVEGSSYGRRIVLTCRNGVQMNLHRLIANETISNITWACNEIAEWEVSNLSLKESILEQLLNNSTDICDRSCTLPQIPEFGYIDDSNNTDDVNDRRALDSVVVFKCRHGYILEGDERSVCLSDARWSALPSCKPVACGNPPVLANAVLKNDVSGTRNYTFGNMISYQCVPGYHVFGQASLRCLGSGKWSRLNGRCSKISCGKPQVQQGIALYGRSYLFQDQLTYVCPDGKKRGLITCQADGKWSELPKCDGSRSIAFTVFSKLCFDLLGVTFNVCR</sequence>
<dbReference type="SUPFAM" id="SSF53300">
    <property type="entry name" value="vWA-like"/>
    <property type="match status" value="1"/>
</dbReference>
<dbReference type="Pfam" id="PF00008">
    <property type="entry name" value="EGF"/>
    <property type="match status" value="3"/>
</dbReference>
<dbReference type="PANTHER" id="PTHR45656">
    <property type="entry name" value="PROTEIN CBR-CLEC-78"/>
    <property type="match status" value="1"/>
</dbReference>
<dbReference type="SUPFAM" id="SSF57184">
    <property type="entry name" value="Growth factor receptor domain"/>
    <property type="match status" value="2"/>
</dbReference>
<dbReference type="InterPro" id="IPR051277">
    <property type="entry name" value="SEZ6_CSMD_C4BPB_Regulators"/>
</dbReference>
<keyword evidence="1 7" id="KW-0245">EGF-like domain</keyword>
<evidence type="ECO:0000313" key="15">
    <source>
        <dbReference type="EMBL" id="TGZ54028.1"/>
    </source>
</evidence>
<feature type="domain" description="Sushi" evidence="13">
    <location>
        <begin position="2240"/>
        <end position="2302"/>
    </location>
</feature>
<dbReference type="Pfam" id="PF00354">
    <property type="entry name" value="Pentaxin"/>
    <property type="match status" value="1"/>
</dbReference>
<feature type="domain" description="Sushi" evidence="13">
    <location>
        <begin position="473"/>
        <end position="531"/>
    </location>
</feature>
<feature type="disulfide bond" evidence="8">
    <location>
        <begin position="401"/>
        <end position="444"/>
    </location>
</feature>
<evidence type="ECO:0000256" key="7">
    <source>
        <dbReference type="PROSITE-ProRule" id="PRU00076"/>
    </source>
</evidence>
<dbReference type="SUPFAM" id="SSF57535">
    <property type="entry name" value="Complement control module/SCR domain"/>
    <property type="match status" value="11"/>
</dbReference>
<evidence type="ECO:0000256" key="9">
    <source>
        <dbReference type="SAM" id="SignalP"/>
    </source>
</evidence>
<feature type="disulfide bond" evidence="8">
    <location>
        <begin position="1843"/>
        <end position="1870"/>
    </location>
</feature>
<dbReference type="Gene3D" id="3.40.50.410">
    <property type="entry name" value="von Willebrand factor, type A domain"/>
    <property type="match status" value="1"/>
</dbReference>
<dbReference type="InterPro" id="IPR013320">
    <property type="entry name" value="ConA-like_dom_sf"/>
</dbReference>
<protein>
    <submittedName>
        <fullName evidence="15">Sushi, von Willebrand factor type A, EGF and pentraxin domain-containing protein 1</fullName>
    </submittedName>
</protein>
<dbReference type="Pfam" id="PF02494">
    <property type="entry name" value="HYR"/>
    <property type="match status" value="2"/>
</dbReference>
<dbReference type="SMART" id="SM00032">
    <property type="entry name" value="CCP"/>
    <property type="match status" value="12"/>
</dbReference>